<accession>A0ABP1FSF2</accession>
<comment type="caution">
    <text evidence="9">The sequence shown here is derived from an EMBL/GenBank/DDBJ whole genome shotgun (WGS) entry which is preliminary data.</text>
</comment>
<sequence length="493" mass="53994">MDDTAKHGKAFEVAKIPQKAGAVETGKTSVTDYNPVNLDEEATGHEKDTWLDLLKHGWLSNAGSNLDAGLTSAAAQVGQVMLTLPHAVSLTGIRAGVPLIVSYTLVSMWTVHLLNALYLEYKRSKISTGEWYAGDGKARRKASQYFEVVGHTCGRWLGAVALVLTVFNLVGNGTAQIVAGAANTYSINPVLSKRGWTLVWGALSLLMTLVPSFRDFRLLNVIALAGTGFTAIYICVSAGVHGFQANAVNLAPYNFQSFFTGANVFLWAYGGHGVSFEIIDAMWKPSAYDWVYPLSYLFTFSIATPHSILVQLAYPKGNLTQDNVYGVLPKNGWMVASIIIMLIHQIIAYALYVTPIFFMWEKLVGTHYKPAYIRLPSRLPVALLLWFIAIAFPFYGLINSIIGALTGSMVSFILPALAYNLYYLRSAAARANAPKQPPRWTGGWTPVLVFNAFIIIYFTTIGFGIGGYASIKTFVDKIRTLGVFVDCYQCKKG</sequence>
<evidence type="ECO:0000256" key="6">
    <source>
        <dbReference type="ARBA" id="ARBA00023136"/>
    </source>
</evidence>
<feature type="transmembrane region" description="Helical" evidence="7">
    <location>
        <begin position="334"/>
        <end position="358"/>
    </location>
</feature>
<keyword evidence="2" id="KW-0813">Transport</keyword>
<feature type="transmembrane region" description="Helical" evidence="7">
    <location>
        <begin position="379"/>
        <end position="398"/>
    </location>
</feature>
<feature type="transmembrane region" description="Helical" evidence="7">
    <location>
        <begin position="100"/>
        <end position="119"/>
    </location>
</feature>
<comment type="subcellular location">
    <subcellularLocation>
        <location evidence="1">Membrane</location>
    </subcellularLocation>
</comment>
<evidence type="ECO:0000259" key="8">
    <source>
        <dbReference type="Pfam" id="PF01490"/>
    </source>
</evidence>
<feature type="transmembrane region" description="Helical" evidence="7">
    <location>
        <begin position="290"/>
        <end position="314"/>
    </location>
</feature>
<feature type="transmembrane region" description="Helical" evidence="7">
    <location>
        <begin position="445"/>
        <end position="471"/>
    </location>
</feature>
<evidence type="ECO:0000256" key="2">
    <source>
        <dbReference type="ARBA" id="ARBA00022448"/>
    </source>
</evidence>
<keyword evidence="6 7" id="KW-0472">Membrane</keyword>
<dbReference type="Proteomes" id="UP001497392">
    <property type="component" value="Unassembled WGS sequence"/>
</dbReference>
<dbReference type="PANTHER" id="PTHR48017">
    <property type="entry name" value="OS05G0424000 PROTEIN-RELATED"/>
    <property type="match status" value="1"/>
</dbReference>
<feature type="transmembrane region" description="Helical" evidence="7">
    <location>
        <begin position="404"/>
        <end position="424"/>
    </location>
</feature>
<feature type="transmembrane region" description="Helical" evidence="7">
    <location>
        <begin position="195"/>
        <end position="214"/>
    </location>
</feature>
<keyword evidence="5 7" id="KW-1133">Transmembrane helix</keyword>
<organism evidence="9 10">
    <name type="scientific">Coccomyxa viridis</name>
    <dbReference type="NCBI Taxonomy" id="1274662"/>
    <lineage>
        <taxon>Eukaryota</taxon>
        <taxon>Viridiplantae</taxon>
        <taxon>Chlorophyta</taxon>
        <taxon>core chlorophytes</taxon>
        <taxon>Trebouxiophyceae</taxon>
        <taxon>Trebouxiophyceae incertae sedis</taxon>
        <taxon>Coccomyxaceae</taxon>
        <taxon>Coccomyxa</taxon>
    </lineage>
</organism>
<dbReference type="InterPro" id="IPR013057">
    <property type="entry name" value="AA_transpt_TM"/>
</dbReference>
<gene>
    <name evidence="9" type="primary">g2477</name>
    <name evidence="9" type="ORF">VP750_LOCUS2116</name>
</gene>
<feature type="transmembrane region" description="Helical" evidence="7">
    <location>
        <begin position="264"/>
        <end position="283"/>
    </location>
</feature>
<evidence type="ECO:0000256" key="4">
    <source>
        <dbReference type="ARBA" id="ARBA00022970"/>
    </source>
</evidence>
<evidence type="ECO:0000256" key="7">
    <source>
        <dbReference type="SAM" id="Phobius"/>
    </source>
</evidence>
<name>A0ABP1FSF2_9CHLO</name>
<keyword evidence="10" id="KW-1185">Reference proteome</keyword>
<dbReference type="Pfam" id="PF01490">
    <property type="entry name" value="Aa_trans"/>
    <property type="match status" value="1"/>
</dbReference>
<feature type="transmembrane region" description="Helical" evidence="7">
    <location>
        <begin position="221"/>
        <end position="244"/>
    </location>
</feature>
<evidence type="ECO:0000256" key="5">
    <source>
        <dbReference type="ARBA" id="ARBA00022989"/>
    </source>
</evidence>
<evidence type="ECO:0000256" key="3">
    <source>
        <dbReference type="ARBA" id="ARBA00022692"/>
    </source>
</evidence>
<feature type="transmembrane region" description="Helical" evidence="7">
    <location>
        <begin position="156"/>
        <end position="175"/>
    </location>
</feature>
<proteinExistence type="predicted"/>
<keyword evidence="4" id="KW-0029">Amino-acid transport</keyword>
<evidence type="ECO:0000256" key="1">
    <source>
        <dbReference type="ARBA" id="ARBA00004370"/>
    </source>
</evidence>
<keyword evidence="3 7" id="KW-0812">Transmembrane</keyword>
<evidence type="ECO:0000313" key="10">
    <source>
        <dbReference type="Proteomes" id="UP001497392"/>
    </source>
</evidence>
<reference evidence="9 10" key="1">
    <citation type="submission" date="2024-06" db="EMBL/GenBank/DDBJ databases">
        <authorList>
            <person name="Kraege A."/>
            <person name="Thomma B."/>
        </authorList>
    </citation>
    <scope>NUCLEOTIDE SEQUENCE [LARGE SCALE GENOMIC DNA]</scope>
</reference>
<protein>
    <submittedName>
        <fullName evidence="9">G2477 protein</fullName>
    </submittedName>
</protein>
<feature type="domain" description="Amino acid transporter transmembrane" evidence="8">
    <location>
        <begin position="63"/>
        <end position="428"/>
    </location>
</feature>
<evidence type="ECO:0000313" key="9">
    <source>
        <dbReference type="EMBL" id="CAL5220457.1"/>
    </source>
</evidence>
<dbReference type="EMBL" id="CAXHTA020000003">
    <property type="protein sequence ID" value="CAL5220457.1"/>
    <property type="molecule type" value="Genomic_DNA"/>
</dbReference>